<protein>
    <recommendedName>
        <fullName evidence="4">25S rRNA adenine-N(1) methyltransferase</fullName>
        <ecNumber evidence="4">2.1.1.-</ecNumber>
    </recommendedName>
</protein>
<feature type="coiled-coil region" evidence="5">
    <location>
        <begin position="541"/>
        <end position="607"/>
    </location>
</feature>
<keyword evidence="3 4" id="KW-0949">S-adenosyl-L-methionine</keyword>
<reference evidence="7" key="1">
    <citation type="submission" date="2023-07" db="EMBL/GenBank/DDBJ databases">
        <title>Black Yeasts Isolated from many extreme environments.</title>
        <authorList>
            <person name="Coleine C."/>
            <person name="Stajich J.E."/>
            <person name="Selbmann L."/>
        </authorList>
    </citation>
    <scope>NUCLEOTIDE SEQUENCE</scope>
    <source>
        <strain evidence="7">CCFEE 5485</strain>
    </source>
</reference>
<evidence type="ECO:0000256" key="6">
    <source>
        <dbReference type="SAM" id="MobiDB-lite"/>
    </source>
</evidence>
<keyword evidence="1 4" id="KW-0489">Methyltransferase</keyword>
<dbReference type="GO" id="GO:0005730">
    <property type="term" value="C:nucleolus"/>
    <property type="evidence" value="ECO:0007669"/>
    <property type="project" value="UniProtKB-SubCell"/>
</dbReference>
<dbReference type="Proteomes" id="UP001274830">
    <property type="component" value="Unassembled WGS sequence"/>
</dbReference>
<name>A0AAE1C036_9PEZI</name>
<dbReference type="PANTHER" id="PTHR21008:SF1">
    <property type="entry name" value="25S RRNA (ADENINE(2142)-N(1))-METHYLTRANSFERASE"/>
    <property type="match status" value="1"/>
</dbReference>
<dbReference type="HAMAP" id="MF_03044">
    <property type="entry name" value="BMT2"/>
    <property type="match status" value="1"/>
</dbReference>
<sequence length="644" mass="71582">MAESKITNGVAKRARLANGRPPTAAKPKTSLSSKQTAKQIRTYHQLNRKLALAQSKGNDAEVYELKKRMEELGGLRIYQLASIQGQANDRGGDSSTVLMEWLKPVAKDMASSSKKVRLLEVGALSTSNACSKSGLFEIQRIDLNSQAEGIVQQNFMQRPSPTHDHEMFDVISLSLVLNFVPDSEARGEMLKRTCQFLVARTLPERLKGIFPALFLVLPASCVTNSRYMNEERLTCMMASLGYVLLQRRLSAKLVYYLWQRRDGPVVKEQDFLKTQVNPGAGRNNFCVVLKRTVAATEKNEYGLQPLAPYEASTFANDPLFLEDPFHGQLASPGQPDDDFAMIDSDVEKTAKLSQLQRQQYPQFASHINSTGNFSSWLPEGFQLTNRDRQQQQYPIKTSLGPSEPALQVPSSSQPSSRKRSYEFDPTNTSTPTFRLPSTPKPSSDHRQYAIDLTNVNTQAPVAKKKKTKRMTTPTNPAAYTPSLPPTPVASPYAQARAYQQQSASISHPPQYIDISATANITNMAQSLTQKLNGQASVTGLLRDLATRVNEQDQTIQVLRHELSHLRQHVDSTFTNFAEQTTKANRALEEKCQEVIDARDEADILREMRSAGGAYGGPKFQAPVKQPSMLHSMMPGSWTGNASQR</sequence>
<dbReference type="EC" id="2.1.1.-" evidence="4"/>
<dbReference type="PANTHER" id="PTHR21008">
    <property type="entry name" value="S-ADENOSYLMETHIONINE SENSOR UPSTREAM OF MTORC1-RELATED"/>
    <property type="match status" value="1"/>
</dbReference>
<dbReference type="GO" id="GO:0016433">
    <property type="term" value="F:rRNA (adenine) methyltransferase activity"/>
    <property type="evidence" value="ECO:0007669"/>
    <property type="project" value="UniProtKB-UniRule"/>
</dbReference>
<dbReference type="Pfam" id="PF11968">
    <property type="entry name" value="Bmt2"/>
    <property type="match status" value="1"/>
</dbReference>
<comment type="similarity">
    <text evidence="4">Belongs to the BMT2 family.</text>
</comment>
<organism evidence="7 8">
    <name type="scientific">Recurvomyces mirabilis</name>
    <dbReference type="NCBI Taxonomy" id="574656"/>
    <lineage>
        <taxon>Eukaryota</taxon>
        <taxon>Fungi</taxon>
        <taxon>Dikarya</taxon>
        <taxon>Ascomycota</taxon>
        <taxon>Pezizomycotina</taxon>
        <taxon>Dothideomycetes</taxon>
        <taxon>Dothideomycetidae</taxon>
        <taxon>Mycosphaerellales</taxon>
        <taxon>Teratosphaeriaceae</taxon>
        <taxon>Recurvomyces</taxon>
    </lineage>
</organism>
<evidence type="ECO:0000256" key="4">
    <source>
        <dbReference type="HAMAP-Rule" id="MF_03044"/>
    </source>
</evidence>
<feature type="binding site" evidence="4">
    <location>
        <position position="122"/>
    </location>
    <ligand>
        <name>S-adenosyl-L-methionine</name>
        <dbReference type="ChEBI" id="CHEBI:59789"/>
    </ligand>
</feature>
<keyword evidence="5" id="KW-0175">Coiled coil</keyword>
<feature type="region of interest" description="Disordered" evidence="6">
    <location>
        <begin position="396"/>
        <end position="444"/>
    </location>
</feature>
<feature type="binding site" evidence="4">
    <location>
        <position position="142"/>
    </location>
    <ligand>
        <name>S-adenosyl-L-methionine</name>
        <dbReference type="ChEBI" id="CHEBI:59789"/>
    </ligand>
</feature>
<accession>A0AAE1C036</accession>
<evidence type="ECO:0000256" key="3">
    <source>
        <dbReference type="ARBA" id="ARBA00022691"/>
    </source>
</evidence>
<evidence type="ECO:0000256" key="5">
    <source>
        <dbReference type="SAM" id="Coils"/>
    </source>
</evidence>
<feature type="region of interest" description="Disordered" evidence="6">
    <location>
        <begin position="615"/>
        <end position="644"/>
    </location>
</feature>
<comment type="caution">
    <text evidence="7">The sequence shown here is derived from an EMBL/GenBank/DDBJ whole genome shotgun (WGS) entry which is preliminary data.</text>
</comment>
<keyword evidence="4" id="KW-0539">Nucleus</keyword>
<dbReference type="EMBL" id="JAUTXT010000024">
    <property type="protein sequence ID" value="KAK3673687.1"/>
    <property type="molecule type" value="Genomic_DNA"/>
</dbReference>
<evidence type="ECO:0000313" key="7">
    <source>
        <dbReference type="EMBL" id="KAK3673687.1"/>
    </source>
</evidence>
<comment type="subcellular location">
    <subcellularLocation>
        <location evidence="4">Nucleus</location>
        <location evidence="4">Nucleolus</location>
    </subcellularLocation>
</comment>
<comment type="function">
    <text evidence="4">S-adenosyl-L-methionine-dependent methyltransferase that specifically methylates the N(1) position of an adenine present in helix 65 in 25S rRNA.</text>
</comment>
<gene>
    <name evidence="7" type="primary">BMT2_2</name>
    <name evidence="7" type="ORF">LTR78_006592</name>
</gene>
<proteinExistence type="inferred from homology"/>
<dbReference type="InterPro" id="IPR021867">
    <property type="entry name" value="Bmt2/SAMTOR"/>
</dbReference>
<keyword evidence="2 4" id="KW-0808">Transferase</keyword>
<evidence type="ECO:0000313" key="8">
    <source>
        <dbReference type="Proteomes" id="UP001274830"/>
    </source>
</evidence>
<dbReference type="AlphaFoldDB" id="A0AAE1C036"/>
<keyword evidence="8" id="KW-1185">Reference proteome</keyword>
<feature type="region of interest" description="Disordered" evidence="6">
    <location>
        <begin position="1"/>
        <end position="37"/>
    </location>
</feature>
<evidence type="ECO:0000256" key="2">
    <source>
        <dbReference type="ARBA" id="ARBA00022679"/>
    </source>
</evidence>
<evidence type="ECO:0000256" key="1">
    <source>
        <dbReference type="ARBA" id="ARBA00022603"/>
    </source>
</evidence>
<feature type="region of interest" description="Disordered" evidence="6">
    <location>
        <begin position="460"/>
        <end position="485"/>
    </location>
</feature>